<dbReference type="GO" id="GO:0005989">
    <property type="term" value="P:lactose biosynthetic process"/>
    <property type="evidence" value="ECO:0007669"/>
    <property type="project" value="UniProtKB-KW"/>
</dbReference>
<sequence length="316" mass="34626">MGLRVELEMLAVLLLLTPLVSDGLVVPKCELMNLLMSTVPEDVVDREKLVADLVCHADMTSHFDTSRINQVPSQDRPRERKTRGAPKTTRLPTTTAKTTTKPPARTTAKTTTKPPARTTTETFTNPPAKASGGATTKFSPKASGGATTKFSPKASGEATTNSLSPKMESILVPMPLDAAHELINQTEEEMRPPSNYSATDYVMPTPPPPPSKFSPRSRRGLGGPWTLYGVFQLADRVACTSSGKPSLNICNLSCDKLTDDDITDDIDCVLTILNYKSDRKTNPDLKDEANKEFRTMIDMLRKTCPRMDYAQYLAEC</sequence>
<keyword evidence="3" id="KW-0964">Secreted</keyword>
<evidence type="ECO:0000313" key="14">
    <source>
        <dbReference type="Proteomes" id="UP001274896"/>
    </source>
</evidence>
<gene>
    <name evidence="13" type="ORF">QTP70_029222</name>
</gene>
<keyword evidence="7" id="KW-0422">Lactose biosynthesis</keyword>
<name>A0AAE0UL42_9TELE</name>
<dbReference type="PANTHER" id="PTHR11407">
    <property type="entry name" value="LYSOZYME C"/>
    <property type="match status" value="1"/>
</dbReference>
<dbReference type="PROSITE" id="PS00128">
    <property type="entry name" value="GLYCOSYL_HYDROL_F22_1"/>
    <property type="match status" value="1"/>
</dbReference>
<evidence type="ECO:0000256" key="3">
    <source>
        <dbReference type="ARBA" id="ARBA00022525"/>
    </source>
</evidence>
<organism evidence="13 14">
    <name type="scientific">Hemibagrus guttatus</name>
    <dbReference type="NCBI Taxonomy" id="175788"/>
    <lineage>
        <taxon>Eukaryota</taxon>
        <taxon>Metazoa</taxon>
        <taxon>Chordata</taxon>
        <taxon>Craniata</taxon>
        <taxon>Vertebrata</taxon>
        <taxon>Euteleostomi</taxon>
        <taxon>Actinopterygii</taxon>
        <taxon>Neopterygii</taxon>
        <taxon>Teleostei</taxon>
        <taxon>Ostariophysi</taxon>
        <taxon>Siluriformes</taxon>
        <taxon>Bagridae</taxon>
        <taxon>Hemibagrus</taxon>
    </lineage>
</organism>
<keyword evidence="5" id="KW-0494">Milk protein</keyword>
<evidence type="ECO:0000256" key="8">
    <source>
        <dbReference type="ARBA" id="ARBA00023157"/>
    </source>
</evidence>
<feature type="compositionally biased region" description="Low complexity" evidence="10">
    <location>
        <begin position="85"/>
        <end position="129"/>
    </location>
</feature>
<dbReference type="Gene3D" id="1.10.530.10">
    <property type="match status" value="1"/>
</dbReference>
<dbReference type="GO" id="GO:0046872">
    <property type="term" value="F:metal ion binding"/>
    <property type="evidence" value="ECO:0007669"/>
    <property type="project" value="UniProtKB-KW"/>
</dbReference>
<keyword evidence="6" id="KW-0106">Calcium</keyword>
<reference evidence="13" key="1">
    <citation type="submission" date="2023-06" db="EMBL/GenBank/DDBJ databases">
        <title>Male Hemibagrus guttatus genome.</title>
        <authorList>
            <person name="Bian C."/>
        </authorList>
    </citation>
    <scope>NUCLEOTIDE SEQUENCE</scope>
    <source>
        <strain evidence="13">Male_cb2023</strain>
        <tissue evidence="13">Muscle</tissue>
    </source>
</reference>
<dbReference type="PANTHER" id="PTHR11407:SF32">
    <property type="entry name" value="ALPHA-LACTALBUMIN"/>
    <property type="match status" value="1"/>
</dbReference>
<feature type="region of interest" description="Disordered" evidence="10">
    <location>
        <begin position="65"/>
        <end position="161"/>
    </location>
</feature>
<evidence type="ECO:0000256" key="11">
    <source>
        <dbReference type="SAM" id="SignalP"/>
    </source>
</evidence>
<evidence type="ECO:0000256" key="2">
    <source>
        <dbReference type="ARBA" id="ARBA00004613"/>
    </source>
</evidence>
<comment type="subcellular location">
    <subcellularLocation>
        <location evidence="2">Secreted</location>
    </subcellularLocation>
</comment>
<evidence type="ECO:0000256" key="9">
    <source>
        <dbReference type="ARBA" id="ARBA00031746"/>
    </source>
</evidence>
<dbReference type="Proteomes" id="UP001274896">
    <property type="component" value="Unassembled WGS sequence"/>
</dbReference>
<comment type="function">
    <text evidence="1">Regulatory subunit of lactose synthase, changes the substrate specificity of galactosyltransferase in the mammary gland making glucose a good acceptor substrate for this enzyme. This enables LS to synthesize lactose, the major carbohydrate component of milk. In other tissues, galactosyltransferase transfers galactose onto the N-acetylglucosamine of the oligosaccharide chains in glycoproteins.</text>
</comment>
<protein>
    <recommendedName>
        <fullName evidence="9">Lactose synthase B protein</fullName>
    </recommendedName>
</protein>
<evidence type="ECO:0000313" key="13">
    <source>
        <dbReference type="EMBL" id="KAK3511034.1"/>
    </source>
</evidence>
<feature type="signal peptide" evidence="11">
    <location>
        <begin position="1"/>
        <end position="23"/>
    </location>
</feature>
<keyword evidence="14" id="KW-1185">Reference proteome</keyword>
<dbReference type="GO" id="GO:0050830">
    <property type="term" value="P:defense response to Gram-positive bacterium"/>
    <property type="evidence" value="ECO:0007669"/>
    <property type="project" value="TreeGrafter"/>
</dbReference>
<evidence type="ECO:0000259" key="12">
    <source>
        <dbReference type="PROSITE" id="PS00128"/>
    </source>
</evidence>
<dbReference type="Pfam" id="PF00062">
    <property type="entry name" value="Lys"/>
    <property type="match status" value="1"/>
</dbReference>
<feature type="domain" description="Glycosyl hydrolases family 22 (GH22)" evidence="12">
    <location>
        <begin position="250"/>
        <end position="268"/>
    </location>
</feature>
<keyword evidence="8" id="KW-1015">Disulfide bond</keyword>
<keyword evidence="11" id="KW-0732">Signal</keyword>
<feature type="chain" id="PRO_5042212572" description="Lactose synthase B protein" evidence="11">
    <location>
        <begin position="24"/>
        <end position="316"/>
    </location>
</feature>
<dbReference type="GO" id="GO:0050829">
    <property type="term" value="P:defense response to Gram-negative bacterium"/>
    <property type="evidence" value="ECO:0007669"/>
    <property type="project" value="TreeGrafter"/>
</dbReference>
<dbReference type="InterPro" id="IPR023346">
    <property type="entry name" value="Lysozyme-like_dom_sf"/>
</dbReference>
<evidence type="ECO:0000256" key="10">
    <source>
        <dbReference type="SAM" id="MobiDB-lite"/>
    </source>
</evidence>
<evidence type="ECO:0000256" key="6">
    <source>
        <dbReference type="ARBA" id="ARBA00022837"/>
    </source>
</evidence>
<proteinExistence type="predicted"/>
<dbReference type="GO" id="GO:0005576">
    <property type="term" value="C:extracellular region"/>
    <property type="evidence" value="ECO:0007669"/>
    <property type="project" value="UniProtKB-SubCell"/>
</dbReference>
<dbReference type="InterPro" id="IPR019799">
    <property type="entry name" value="Glyco_hydro_22_CS"/>
</dbReference>
<keyword evidence="4" id="KW-0479">Metal-binding</keyword>
<dbReference type="SUPFAM" id="SSF53955">
    <property type="entry name" value="Lysozyme-like"/>
    <property type="match status" value="1"/>
</dbReference>
<evidence type="ECO:0000256" key="1">
    <source>
        <dbReference type="ARBA" id="ARBA00002592"/>
    </source>
</evidence>
<evidence type="ECO:0000256" key="7">
    <source>
        <dbReference type="ARBA" id="ARBA00023091"/>
    </source>
</evidence>
<dbReference type="AlphaFoldDB" id="A0AAE0UL42"/>
<dbReference type="InterPro" id="IPR001916">
    <property type="entry name" value="Glyco_hydro_22"/>
</dbReference>
<accession>A0AAE0UL42</accession>
<comment type="caution">
    <text evidence="13">The sequence shown here is derived from an EMBL/GenBank/DDBJ whole genome shotgun (WGS) entry which is preliminary data.</text>
</comment>
<evidence type="ECO:0000256" key="4">
    <source>
        <dbReference type="ARBA" id="ARBA00022723"/>
    </source>
</evidence>
<evidence type="ECO:0000256" key="5">
    <source>
        <dbReference type="ARBA" id="ARBA00022743"/>
    </source>
</evidence>
<dbReference type="PROSITE" id="PS51348">
    <property type="entry name" value="GLYCOSYL_HYDROL_F22_2"/>
    <property type="match status" value="1"/>
</dbReference>
<dbReference type="EMBL" id="JAUCMX010000025">
    <property type="protein sequence ID" value="KAK3511034.1"/>
    <property type="molecule type" value="Genomic_DNA"/>
</dbReference>
<dbReference type="GO" id="GO:0003796">
    <property type="term" value="F:lysozyme activity"/>
    <property type="evidence" value="ECO:0007669"/>
    <property type="project" value="TreeGrafter"/>
</dbReference>